<keyword evidence="1" id="KW-0812">Transmembrane</keyword>
<dbReference type="AlphaFoldDB" id="A0A5A7VBA9"/>
<organism evidence="2 3">
    <name type="scientific">Cucumis melo var. makuwa</name>
    <name type="common">Oriental melon</name>
    <dbReference type="NCBI Taxonomy" id="1194695"/>
    <lineage>
        <taxon>Eukaryota</taxon>
        <taxon>Viridiplantae</taxon>
        <taxon>Streptophyta</taxon>
        <taxon>Embryophyta</taxon>
        <taxon>Tracheophyta</taxon>
        <taxon>Spermatophyta</taxon>
        <taxon>Magnoliopsida</taxon>
        <taxon>eudicotyledons</taxon>
        <taxon>Gunneridae</taxon>
        <taxon>Pentapetalae</taxon>
        <taxon>rosids</taxon>
        <taxon>fabids</taxon>
        <taxon>Cucurbitales</taxon>
        <taxon>Cucurbitaceae</taxon>
        <taxon>Benincaseae</taxon>
        <taxon>Cucumis</taxon>
    </lineage>
</organism>
<reference evidence="2 3" key="1">
    <citation type="submission" date="2019-08" db="EMBL/GenBank/DDBJ databases">
        <title>Draft genome sequences of two oriental melons (Cucumis melo L. var makuwa).</title>
        <authorList>
            <person name="Kwon S.-Y."/>
        </authorList>
    </citation>
    <scope>NUCLEOTIDE SEQUENCE [LARGE SCALE GENOMIC DNA]</scope>
    <source>
        <strain evidence="3">cv. SW 3</strain>
        <tissue evidence="2">Leaf</tissue>
    </source>
</reference>
<evidence type="ECO:0000313" key="3">
    <source>
        <dbReference type="Proteomes" id="UP000321393"/>
    </source>
</evidence>
<dbReference type="STRING" id="1194695.A0A5A7VBA9"/>
<sequence>MTRLQYERCWSVTVVNGLVWTEGLICASFGITRLICASFEITRLIGVRVQRGADRREARRMREGHMDASGFLYASADVFLLLSIFTVRSSHDRVFGPVTTTRHVYDVAAHQVIAGAMNGISGIGKMFAVLQINFTQESTRFQGVDDNNRETLSLELSKSVGLGGE</sequence>
<feature type="transmembrane region" description="Helical" evidence="1">
    <location>
        <begin position="70"/>
        <end position="87"/>
    </location>
</feature>
<keyword evidence="1" id="KW-1133">Transmembrane helix</keyword>
<dbReference type="Proteomes" id="UP000321393">
    <property type="component" value="Unassembled WGS sequence"/>
</dbReference>
<evidence type="ECO:0000256" key="1">
    <source>
        <dbReference type="SAM" id="Phobius"/>
    </source>
</evidence>
<keyword evidence="1" id="KW-0472">Membrane</keyword>
<dbReference type="OrthoDB" id="3176171at2759"/>
<name>A0A5A7VBA9_CUCMM</name>
<accession>A0A5A7VBA9</accession>
<protein>
    <submittedName>
        <fullName evidence="2">Uncharacterized protein</fullName>
    </submittedName>
</protein>
<dbReference type="EMBL" id="SSTE01001516">
    <property type="protein sequence ID" value="KAA0065463.1"/>
    <property type="molecule type" value="Genomic_DNA"/>
</dbReference>
<proteinExistence type="predicted"/>
<evidence type="ECO:0000313" key="2">
    <source>
        <dbReference type="EMBL" id="KAA0065463.1"/>
    </source>
</evidence>
<gene>
    <name evidence="2" type="ORF">E6C27_scaffold17G001530</name>
</gene>
<feature type="transmembrane region" description="Helical" evidence="1">
    <location>
        <begin position="107"/>
        <end position="130"/>
    </location>
</feature>
<comment type="caution">
    <text evidence="2">The sequence shown here is derived from an EMBL/GenBank/DDBJ whole genome shotgun (WGS) entry which is preliminary data.</text>
</comment>